<accession>A0A4U6UX94</accession>
<dbReference type="Proteomes" id="UP000298652">
    <property type="component" value="Chromosome 4"/>
</dbReference>
<organism evidence="2 3">
    <name type="scientific">Setaria viridis</name>
    <name type="common">Green bristlegrass</name>
    <name type="synonym">Setaria italica subsp. viridis</name>
    <dbReference type="NCBI Taxonomy" id="4556"/>
    <lineage>
        <taxon>Eukaryota</taxon>
        <taxon>Viridiplantae</taxon>
        <taxon>Streptophyta</taxon>
        <taxon>Embryophyta</taxon>
        <taxon>Tracheophyta</taxon>
        <taxon>Spermatophyta</taxon>
        <taxon>Magnoliopsida</taxon>
        <taxon>Liliopsida</taxon>
        <taxon>Poales</taxon>
        <taxon>Poaceae</taxon>
        <taxon>PACMAD clade</taxon>
        <taxon>Panicoideae</taxon>
        <taxon>Panicodae</taxon>
        <taxon>Paniceae</taxon>
        <taxon>Cenchrinae</taxon>
        <taxon>Setaria</taxon>
    </lineage>
</organism>
<evidence type="ECO:0000256" key="1">
    <source>
        <dbReference type="SAM" id="SignalP"/>
    </source>
</evidence>
<dbReference type="AlphaFoldDB" id="A0A4U6UX94"/>
<evidence type="ECO:0000313" key="3">
    <source>
        <dbReference type="Proteomes" id="UP000298652"/>
    </source>
</evidence>
<dbReference type="Gramene" id="TKW20492">
    <property type="protein sequence ID" value="TKW20492"/>
    <property type="gene ID" value="SEVIR_4G092201v2"/>
</dbReference>
<protein>
    <recommendedName>
        <fullName evidence="4">Secreted protein</fullName>
    </recommendedName>
</protein>
<evidence type="ECO:0000313" key="2">
    <source>
        <dbReference type="EMBL" id="TKW20492.1"/>
    </source>
</evidence>
<dbReference type="EMBL" id="CM016555">
    <property type="protein sequence ID" value="TKW20492.1"/>
    <property type="molecule type" value="Genomic_DNA"/>
</dbReference>
<keyword evidence="1" id="KW-0732">Signal</keyword>
<feature type="chain" id="PRO_5020448368" description="Secreted protein" evidence="1">
    <location>
        <begin position="27"/>
        <end position="65"/>
    </location>
</feature>
<reference evidence="2" key="1">
    <citation type="submission" date="2019-03" db="EMBL/GenBank/DDBJ databases">
        <title>WGS assembly of Setaria viridis.</title>
        <authorList>
            <person name="Huang P."/>
            <person name="Jenkins J."/>
            <person name="Grimwood J."/>
            <person name="Barry K."/>
            <person name="Healey A."/>
            <person name="Mamidi S."/>
            <person name="Sreedasyam A."/>
            <person name="Shu S."/>
            <person name="Feldman M."/>
            <person name="Wu J."/>
            <person name="Yu Y."/>
            <person name="Chen C."/>
            <person name="Johnson J."/>
            <person name="Rokhsar D."/>
            <person name="Baxter I."/>
            <person name="Schmutz J."/>
            <person name="Brutnell T."/>
            <person name="Kellogg E."/>
        </authorList>
    </citation>
    <scope>NUCLEOTIDE SEQUENCE [LARGE SCALE GENOMIC DNA]</scope>
</reference>
<evidence type="ECO:0008006" key="4">
    <source>
        <dbReference type="Google" id="ProtNLM"/>
    </source>
</evidence>
<gene>
    <name evidence="2" type="ORF">SEVIR_4G092201v2</name>
</gene>
<keyword evidence="3" id="KW-1185">Reference proteome</keyword>
<name>A0A4U6UX94_SETVI</name>
<feature type="signal peptide" evidence="1">
    <location>
        <begin position="1"/>
        <end position="26"/>
    </location>
</feature>
<proteinExistence type="predicted"/>
<sequence>MGSAAWEQSTILPLCLLMQSTTSLQAFDADGPWIYLTQLLEMAGKSATACPAYRYGSPMSAIEGF</sequence>